<evidence type="ECO:0000313" key="1">
    <source>
        <dbReference type="EMBL" id="MBD8081914.1"/>
    </source>
</evidence>
<dbReference type="NCBIfam" id="TIGR04131">
    <property type="entry name" value="Bac_Flav_CTERM"/>
    <property type="match status" value="1"/>
</dbReference>
<organism evidence="1 2">
    <name type="scientific">Chryseobacterium caseinilyticum</name>
    <dbReference type="NCBI Taxonomy" id="2771428"/>
    <lineage>
        <taxon>Bacteria</taxon>
        <taxon>Pseudomonadati</taxon>
        <taxon>Bacteroidota</taxon>
        <taxon>Flavobacteriia</taxon>
        <taxon>Flavobacteriales</taxon>
        <taxon>Weeksellaceae</taxon>
        <taxon>Chryseobacterium group</taxon>
        <taxon>Chryseobacterium</taxon>
    </lineage>
</organism>
<proteinExistence type="predicted"/>
<keyword evidence="2" id="KW-1185">Reference proteome</keyword>
<dbReference type="Pfam" id="PF13585">
    <property type="entry name" value="CHU_C"/>
    <property type="match status" value="1"/>
</dbReference>
<dbReference type="PANTHER" id="PTHR35580:SF1">
    <property type="entry name" value="PHYTASE-LIKE DOMAIN-CONTAINING PROTEIN"/>
    <property type="match status" value="1"/>
</dbReference>
<comment type="caution">
    <text evidence="1">The sequence shown here is derived from an EMBL/GenBank/DDBJ whole genome shotgun (WGS) entry which is preliminary data.</text>
</comment>
<reference evidence="1 2" key="1">
    <citation type="submission" date="2020-09" db="EMBL/GenBank/DDBJ databases">
        <title>Genome seq and assembly of Chryseobacterium sp.</title>
        <authorList>
            <person name="Chhetri G."/>
        </authorList>
    </citation>
    <scope>NUCLEOTIDE SEQUENCE [LARGE SCALE GENOMIC DNA]</scope>
    <source>
        <strain evidence="1 2">GCR10</strain>
    </source>
</reference>
<name>A0ABR8Z9Y8_9FLAO</name>
<dbReference type="InterPro" id="IPR026341">
    <property type="entry name" value="T9SS_type_B"/>
</dbReference>
<dbReference type="Gene3D" id="2.60.40.10">
    <property type="entry name" value="Immunoglobulins"/>
    <property type="match status" value="3"/>
</dbReference>
<dbReference type="PANTHER" id="PTHR35580">
    <property type="entry name" value="CELL SURFACE GLYCOPROTEIN (S-LAYER PROTEIN)-LIKE PROTEIN"/>
    <property type="match status" value="1"/>
</dbReference>
<gene>
    <name evidence="1" type="ORF">IC610_05675</name>
</gene>
<dbReference type="RefSeq" id="WP_191735603.1">
    <property type="nucleotide sequence ID" value="NZ_JACYFS010000001.1"/>
</dbReference>
<accession>A0ABR8Z9Y8</accession>
<dbReference type="InterPro" id="IPR052918">
    <property type="entry name" value="Motility_Chemotaxis_Reg"/>
</dbReference>
<dbReference type="Proteomes" id="UP000637299">
    <property type="component" value="Unassembled WGS sequence"/>
</dbReference>
<evidence type="ECO:0000313" key="2">
    <source>
        <dbReference type="Proteomes" id="UP000637299"/>
    </source>
</evidence>
<dbReference type="EMBL" id="JACYFS010000001">
    <property type="protein sequence ID" value="MBD8081914.1"/>
    <property type="molecule type" value="Genomic_DNA"/>
</dbReference>
<sequence>MNNDDIVIAKFNNNGGFIFDKEFASTRNEALYSLSYNQNHVYFTGSSFSSDFPTINAMQPTKATPVGLTDGIIGSINATGGTVDWATYFGQVDGATGFYQIMSSSDALEMIGATQSSTIPMINAFQPIKAGIVDGIYLRFSKSGNNIIRSSYFGNVGQDIIRKGAIVNNILILPGKYSTPAFPLGQAGVWRVNLSDDTIVKNYFPLQDDYQLTGHPDTLGNVFFTGMGSTSQPDISTPGAYLGLPYAFNDIFLVKYNQNDIKEWGTYYTGNGSTQLADMTKDSNNAIYLTGMSSGNTTGIATPGTFQQQSGGSGSNDFFVAKFQDCTSTGIVSSNSPICTNSTLNLTASGGTTYSWTGPNGFTSNLQNPTIPNASSANAGVYTCAISGSGSCDGSFTVNVVIGDNLAPVPNQATLPTVTGDCNMTISSFPTATDNCAGTITATTTDPLSYYTPGTYTIHWSYNDGNGNISTQNQNVTVSLPTAPTTSSNQQIFCASEQPTLSDVQISGQNVVWTDVTGTVIFANDPPLVNGETYYAYSTVNGCQSNTISIQVTVNNTPLPTANTNQDFCASANPTLANLIVNGTALIFYDAAGNVLPLTTPLINGQIYYVTQTLNACKSDKLAITVTLSQNNVPATNYRETLCNVTTAMMMTVNLNSYQSNMIANPANYIFTYYDQAGNIINNATSYILNLGSNLINVKVATADGCFKNVILELVLNPKPSVTLPEDFHFCEGKSVVLDAGSGFVTYLWNTGATTQTITVSTAGTYSVKVTNSFGCENTDSIVLSYSTLAQITAVNITGNTAAVIVSPSGIYEYSLDNASWQDSNIFTQLEMGEYTVYVRTKDGCFIGQKPFSIFNIPNAISPNGDNVNDSWKIAGLQNYKGSEVSVYDRKGALVFRQIVNKTPLEWNGKINGAPVPTGNYWYTIKVSDGRNYSGWLLIKNRN</sequence>
<protein>
    <submittedName>
        <fullName evidence="1">T9SS type B sorting domain-containing protein</fullName>
    </submittedName>
</protein>
<dbReference type="InterPro" id="IPR013783">
    <property type="entry name" value="Ig-like_fold"/>
</dbReference>